<dbReference type="PRINTS" id="PR00237">
    <property type="entry name" value="GPCRRHODOPSN"/>
</dbReference>
<feature type="transmembrane region" description="Helical" evidence="6">
    <location>
        <begin position="215"/>
        <end position="238"/>
    </location>
</feature>
<feature type="domain" description="G-protein coupled receptors family 1 profile" evidence="7">
    <location>
        <begin position="21"/>
        <end position="270"/>
    </location>
</feature>
<evidence type="ECO:0000256" key="6">
    <source>
        <dbReference type="SAM" id="Phobius"/>
    </source>
</evidence>
<dbReference type="EnsemblMetazoa" id="XM_028658098.1">
    <property type="protein sequence ID" value="XP_028513899.1"/>
    <property type="gene ID" value="LOC114574730"/>
</dbReference>
<keyword evidence="5" id="KW-0675">Receptor</keyword>
<dbReference type="OMA" id="FRCKNED"/>
<dbReference type="GeneID" id="114574730"/>
<dbReference type="AlphaFoldDB" id="A0A913YFS0"/>
<dbReference type="Proteomes" id="UP000887567">
    <property type="component" value="Unplaced"/>
</dbReference>
<keyword evidence="5" id="KW-0807">Transducer</keyword>
<evidence type="ECO:0000259" key="7">
    <source>
        <dbReference type="PROSITE" id="PS50262"/>
    </source>
</evidence>
<keyword evidence="9" id="KW-1185">Reference proteome</keyword>
<dbReference type="PANTHER" id="PTHR45698">
    <property type="entry name" value="TRACE AMINE-ASSOCIATED RECEPTOR 19N-RELATED"/>
    <property type="match status" value="1"/>
</dbReference>
<sequence>MELEYILYVFFFTAIVLNVIGNSLVIYIICKKPKTSTDHLLLNLAVADLMLGVFQAIQLFSLLSIRLVSNPKPFVIENDIFCRLFTSGNFNWLAYVASTITMLILSSERYFAVCHPHSFKKLFSTRNVKFIIMLSWFLAVVTIIPRNTGKTCFSVDANLSKTLSVIAAIFSMVTLLLISILSAKIYVSLWCKHTVIQPTAVREIQERKMKKRVTLCVLAVVATYIFCNIPLSTWYILFGFQKIQQGAEKLSGQIVILLAVVNSALDPYLFSFQNRRMRELLKKIFRCKNEDQAQEQTIEQRLA</sequence>
<dbReference type="KEGG" id="epa:114574730"/>
<keyword evidence="3 6" id="KW-1133">Transmembrane helix</keyword>
<dbReference type="GO" id="GO:0004930">
    <property type="term" value="F:G protein-coupled receptor activity"/>
    <property type="evidence" value="ECO:0007669"/>
    <property type="project" value="UniProtKB-KW"/>
</dbReference>
<reference evidence="8" key="1">
    <citation type="submission" date="2022-11" db="UniProtKB">
        <authorList>
            <consortium name="EnsemblMetazoa"/>
        </authorList>
    </citation>
    <scope>IDENTIFICATION</scope>
</reference>
<comment type="similarity">
    <text evidence="5">Belongs to the G-protein coupled receptor 1 family.</text>
</comment>
<feature type="transmembrane region" description="Helical" evidence="6">
    <location>
        <begin position="6"/>
        <end position="29"/>
    </location>
</feature>
<dbReference type="PROSITE" id="PS50262">
    <property type="entry name" value="G_PROTEIN_RECEP_F1_2"/>
    <property type="match status" value="1"/>
</dbReference>
<name>A0A913YFS0_EXADI</name>
<feature type="transmembrane region" description="Helical" evidence="6">
    <location>
        <begin position="250"/>
        <end position="270"/>
    </location>
</feature>
<dbReference type="PROSITE" id="PS00237">
    <property type="entry name" value="G_PROTEIN_RECEP_F1_1"/>
    <property type="match status" value="1"/>
</dbReference>
<dbReference type="GO" id="GO:0016020">
    <property type="term" value="C:membrane"/>
    <property type="evidence" value="ECO:0007669"/>
    <property type="project" value="UniProtKB-SubCell"/>
</dbReference>
<keyword evidence="2 5" id="KW-0812">Transmembrane</keyword>
<evidence type="ECO:0000256" key="3">
    <source>
        <dbReference type="ARBA" id="ARBA00022989"/>
    </source>
</evidence>
<keyword evidence="5" id="KW-0297">G-protein coupled receptor</keyword>
<keyword evidence="4 6" id="KW-0472">Membrane</keyword>
<feature type="transmembrane region" description="Helical" evidence="6">
    <location>
        <begin position="41"/>
        <end position="69"/>
    </location>
</feature>
<dbReference type="OrthoDB" id="10042731at2759"/>
<evidence type="ECO:0000256" key="1">
    <source>
        <dbReference type="ARBA" id="ARBA00004370"/>
    </source>
</evidence>
<dbReference type="SUPFAM" id="SSF81321">
    <property type="entry name" value="Family A G protein-coupled receptor-like"/>
    <property type="match status" value="1"/>
</dbReference>
<evidence type="ECO:0000256" key="4">
    <source>
        <dbReference type="ARBA" id="ARBA00023136"/>
    </source>
</evidence>
<dbReference type="Gene3D" id="1.20.1070.10">
    <property type="entry name" value="Rhodopsin 7-helix transmembrane proteins"/>
    <property type="match status" value="1"/>
</dbReference>
<protein>
    <recommendedName>
        <fullName evidence="7">G-protein coupled receptors family 1 profile domain-containing protein</fullName>
    </recommendedName>
</protein>
<dbReference type="InterPro" id="IPR000276">
    <property type="entry name" value="GPCR_Rhodpsn"/>
</dbReference>
<evidence type="ECO:0000313" key="9">
    <source>
        <dbReference type="Proteomes" id="UP000887567"/>
    </source>
</evidence>
<evidence type="ECO:0000313" key="8">
    <source>
        <dbReference type="EnsemblMetazoa" id="XP_028513899.1"/>
    </source>
</evidence>
<feature type="transmembrane region" description="Helical" evidence="6">
    <location>
        <begin position="127"/>
        <end position="145"/>
    </location>
</feature>
<evidence type="ECO:0000256" key="5">
    <source>
        <dbReference type="RuleBase" id="RU000688"/>
    </source>
</evidence>
<dbReference type="Pfam" id="PF00001">
    <property type="entry name" value="7tm_1"/>
    <property type="match status" value="1"/>
</dbReference>
<dbReference type="InterPro" id="IPR017452">
    <property type="entry name" value="GPCR_Rhodpsn_7TM"/>
</dbReference>
<evidence type="ECO:0000256" key="2">
    <source>
        <dbReference type="ARBA" id="ARBA00022692"/>
    </source>
</evidence>
<accession>A0A913YFS0</accession>
<proteinExistence type="inferred from homology"/>
<dbReference type="RefSeq" id="XP_028513899.1">
    <property type="nucleotide sequence ID" value="XM_028658098.1"/>
</dbReference>
<dbReference type="PANTHER" id="PTHR45698:SF1">
    <property type="entry name" value="TRACE AMINE-ASSOCIATED RECEPTOR 13C-LIKE"/>
    <property type="match status" value="1"/>
</dbReference>
<feature type="transmembrane region" description="Helical" evidence="6">
    <location>
        <begin position="89"/>
        <end position="106"/>
    </location>
</feature>
<dbReference type="CDD" id="cd00637">
    <property type="entry name" value="7tm_classA_rhodopsin-like"/>
    <property type="match status" value="1"/>
</dbReference>
<comment type="subcellular location">
    <subcellularLocation>
        <location evidence="1">Membrane</location>
    </subcellularLocation>
</comment>
<organism evidence="8 9">
    <name type="scientific">Exaiptasia diaphana</name>
    <name type="common">Tropical sea anemone</name>
    <name type="synonym">Aiptasia pulchella</name>
    <dbReference type="NCBI Taxonomy" id="2652724"/>
    <lineage>
        <taxon>Eukaryota</taxon>
        <taxon>Metazoa</taxon>
        <taxon>Cnidaria</taxon>
        <taxon>Anthozoa</taxon>
        <taxon>Hexacorallia</taxon>
        <taxon>Actiniaria</taxon>
        <taxon>Aiptasiidae</taxon>
        <taxon>Exaiptasia</taxon>
    </lineage>
</organism>
<feature type="transmembrane region" description="Helical" evidence="6">
    <location>
        <begin position="165"/>
        <end position="187"/>
    </location>
</feature>